<dbReference type="GO" id="GO:0017089">
    <property type="term" value="F:glycolipid transfer activity"/>
    <property type="evidence" value="ECO:0007669"/>
    <property type="project" value="TreeGrafter"/>
</dbReference>
<keyword evidence="9" id="KW-1185">Reference proteome</keyword>
<keyword evidence="4 7" id="KW-1133">Transmembrane helix</keyword>
<evidence type="ECO:0000256" key="3">
    <source>
        <dbReference type="ARBA" id="ARBA00022692"/>
    </source>
</evidence>
<feature type="transmembrane region" description="Helical" evidence="7">
    <location>
        <begin position="38"/>
        <end position="59"/>
    </location>
</feature>
<dbReference type="GO" id="GO:0005886">
    <property type="term" value="C:plasma membrane"/>
    <property type="evidence" value="ECO:0007669"/>
    <property type="project" value="InterPro"/>
</dbReference>
<dbReference type="NCBIfam" id="TIGR04409">
    <property type="entry name" value="LptC_YrbK"/>
    <property type="match status" value="1"/>
</dbReference>
<gene>
    <name evidence="8" type="primary">lptC</name>
    <name evidence="8" type="ORF">F7Q92_19925</name>
</gene>
<dbReference type="EMBL" id="VZPB01000080">
    <property type="protein sequence ID" value="KAB0574072.1"/>
    <property type="molecule type" value="Genomic_DNA"/>
</dbReference>
<reference evidence="8 9" key="1">
    <citation type="submission" date="2019-09" db="EMBL/GenBank/DDBJ databases">
        <title>Draft genome sequences of 48 bacterial type strains from the CCUG.</title>
        <authorList>
            <person name="Tunovic T."/>
            <person name="Pineiro-Iglesias B."/>
            <person name="Unosson C."/>
            <person name="Inganas E."/>
            <person name="Ohlen M."/>
            <person name="Cardew S."/>
            <person name="Jensie-Markopoulos S."/>
            <person name="Salva-Serra F."/>
            <person name="Jaen-Luchoro D."/>
            <person name="Karlsson R."/>
            <person name="Svensson-Stadler L."/>
            <person name="Chun J."/>
            <person name="Moore E."/>
        </authorList>
    </citation>
    <scope>NUCLEOTIDE SEQUENCE [LARGE SCALE GENOMIC DNA]</scope>
    <source>
        <strain evidence="8 9">CCUG 30977</strain>
    </source>
</reference>
<evidence type="ECO:0000256" key="1">
    <source>
        <dbReference type="ARBA" id="ARBA00022475"/>
    </source>
</evidence>
<evidence type="ECO:0000256" key="7">
    <source>
        <dbReference type="SAM" id="Phobius"/>
    </source>
</evidence>
<dbReference type="PANTHER" id="PTHR37481:SF1">
    <property type="entry name" value="LIPOPOLYSACCHARIDE EXPORT SYSTEM PROTEIN LPTC"/>
    <property type="match status" value="1"/>
</dbReference>
<dbReference type="Proteomes" id="UP000430120">
    <property type="component" value="Unassembled WGS sequence"/>
</dbReference>
<dbReference type="AlphaFoldDB" id="A0A643F6Y6"/>
<dbReference type="GO" id="GO:0030288">
    <property type="term" value="C:outer membrane-bounded periplasmic space"/>
    <property type="evidence" value="ECO:0007669"/>
    <property type="project" value="TreeGrafter"/>
</dbReference>
<evidence type="ECO:0000313" key="8">
    <source>
        <dbReference type="EMBL" id="KAB0574072.1"/>
    </source>
</evidence>
<evidence type="ECO:0000256" key="4">
    <source>
        <dbReference type="ARBA" id="ARBA00022989"/>
    </source>
</evidence>
<dbReference type="OrthoDB" id="5298112at2"/>
<keyword evidence="2" id="KW-0997">Cell inner membrane</keyword>
<feature type="region of interest" description="Disordered" evidence="6">
    <location>
        <begin position="1"/>
        <end position="21"/>
    </location>
</feature>
<keyword evidence="1" id="KW-1003">Cell membrane</keyword>
<dbReference type="InterPro" id="IPR052363">
    <property type="entry name" value="LPS_export_LptC"/>
</dbReference>
<protein>
    <submittedName>
        <fullName evidence="8">LPS export ABC transporter periplasmic protein LptC</fullName>
    </submittedName>
</protein>
<keyword evidence="5 7" id="KW-0472">Membrane</keyword>
<sequence>MSGELHLPDLPEVPVSLGKDPGAPCQPRLAWRARLGSLAGTALPLFTMAVLAAGTWWLVKNAPQAETARPAGSVRHVPDYQVEHFTLERYDAQGRPTTRIEGEHSRHYPDTDEIEIDTVHVLFYHPDGRVTRATAREALASGDGSKVQLMGAAHVISTSTSGDTVTMLGEELTAEPKQRRVSSDKPVSVRQGSTEVTADAFSYDQASGLLTLKGHTRAVLVPRAASAAQR</sequence>
<dbReference type="InterPro" id="IPR026265">
    <property type="entry name" value="LptC"/>
</dbReference>
<dbReference type="RefSeq" id="WP_151125821.1">
    <property type="nucleotide sequence ID" value="NZ_CP088081.1"/>
</dbReference>
<dbReference type="Pfam" id="PF06835">
    <property type="entry name" value="LptC"/>
    <property type="match status" value="1"/>
</dbReference>
<name>A0A643F6Y6_IDEDE</name>
<evidence type="ECO:0000256" key="2">
    <source>
        <dbReference type="ARBA" id="ARBA00022519"/>
    </source>
</evidence>
<proteinExistence type="predicted"/>
<keyword evidence="3 7" id="KW-0812">Transmembrane</keyword>
<evidence type="ECO:0000256" key="6">
    <source>
        <dbReference type="SAM" id="MobiDB-lite"/>
    </source>
</evidence>
<dbReference type="GO" id="GO:0015221">
    <property type="term" value="F:lipopolysaccharide transmembrane transporter activity"/>
    <property type="evidence" value="ECO:0007669"/>
    <property type="project" value="InterPro"/>
</dbReference>
<evidence type="ECO:0000256" key="5">
    <source>
        <dbReference type="ARBA" id="ARBA00023136"/>
    </source>
</evidence>
<organism evidence="8 9">
    <name type="scientific">Ideonella dechloratans</name>
    <dbReference type="NCBI Taxonomy" id="36863"/>
    <lineage>
        <taxon>Bacteria</taxon>
        <taxon>Pseudomonadati</taxon>
        <taxon>Pseudomonadota</taxon>
        <taxon>Betaproteobacteria</taxon>
        <taxon>Burkholderiales</taxon>
        <taxon>Sphaerotilaceae</taxon>
        <taxon>Ideonella</taxon>
    </lineage>
</organism>
<dbReference type="PANTHER" id="PTHR37481">
    <property type="entry name" value="LIPOPOLYSACCHARIDE EXPORT SYSTEM PROTEIN LPTC"/>
    <property type="match status" value="1"/>
</dbReference>
<dbReference type="InterPro" id="IPR010664">
    <property type="entry name" value="LipoPS_assembly_LptC-rel"/>
</dbReference>
<comment type="caution">
    <text evidence="8">The sequence shown here is derived from an EMBL/GenBank/DDBJ whole genome shotgun (WGS) entry which is preliminary data.</text>
</comment>
<accession>A0A643F6Y6</accession>
<evidence type="ECO:0000313" key="9">
    <source>
        <dbReference type="Proteomes" id="UP000430120"/>
    </source>
</evidence>
<dbReference type="Gene3D" id="2.60.450.10">
    <property type="entry name" value="Lipopolysaccharide (LPS) transport protein A like domain"/>
    <property type="match status" value="1"/>
</dbReference>